<dbReference type="EMBL" id="WCTM01000007">
    <property type="protein sequence ID" value="KAB4241582.1"/>
    <property type="molecule type" value="Genomic_DNA"/>
</dbReference>
<evidence type="ECO:0000313" key="1">
    <source>
        <dbReference type="EMBL" id="KAB4241582.1"/>
    </source>
</evidence>
<accession>A0A4Q5E7A8</accession>
<comment type="caution">
    <text evidence="1">The sequence shown here is derived from an EMBL/GenBank/DDBJ whole genome shotgun (WGS) entry which is preliminary data.</text>
</comment>
<evidence type="ECO:0000313" key="2">
    <source>
        <dbReference type="Proteomes" id="UP000431575"/>
    </source>
</evidence>
<name>A0A4Q5E7A8_BACUN</name>
<dbReference type="RefSeq" id="WP_130081130.1">
    <property type="nucleotide sequence ID" value="NZ_RCXX01000007.1"/>
</dbReference>
<organism evidence="1 2">
    <name type="scientific">Bacteroides uniformis</name>
    <dbReference type="NCBI Taxonomy" id="820"/>
    <lineage>
        <taxon>Bacteria</taxon>
        <taxon>Pseudomonadati</taxon>
        <taxon>Bacteroidota</taxon>
        <taxon>Bacteroidia</taxon>
        <taxon>Bacteroidales</taxon>
        <taxon>Bacteroidaceae</taxon>
        <taxon>Bacteroides</taxon>
    </lineage>
</organism>
<protein>
    <submittedName>
        <fullName evidence="1">Uncharacterized protein</fullName>
    </submittedName>
</protein>
<reference evidence="1 2" key="1">
    <citation type="journal article" date="2019" name="Nat. Med.">
        <title>A library of human gut bacterial isolates paired with longitudinal multiomics data enables mechanistic microbiome research.</title>
        <authorList>
            <person name="Poyet M."/>
            <person name="Groussin M."/>
            <person name="Gibbons S.M."/>
            <person name="Avila-Pacheco J."/>
            <person name="Jiang X."/>
            <person name="Kearney S.M."/>
            <person name="Perrotta A.R."/>
            <person name="Berdy B."/>
            <person name="Zhao S."/>
            <person name="Lieberman T.D."/>
            <person name="Swanson P.K."/>
            <person name="Smith M."/>
            <person name="Roesemann S."/>
            <person name="Alexander J.E."/>
            <person name="Rich S.A."/>
            <person name="Livny J."/>
            <person name="Vlamakis H."/>
            <person name="Clish C."/>
            <person name="Bullock K."/>
            <person name="Deik A."/>
            <person name="Scott J."/>
            <person name="Pierce K.A."/>
            <person name="Xavier R.J."/>
            <person name="Alm E.J."/>
        </authorList>
    </citation>
    <scope>NUCLEOTIDE SEQUENCE [LARGE SCALE GENOMIC DNA]</scope>
    <source>
        <strain evidence="1 2">BIOML-A6</strain>
    </source>
</reference>
<dbReference type="AlphaFoldDB" id="A0A4Q5E7A8"/>
<gene>
    <name evidence="1" type="ORF">GAP41_12585</name>
</gene>
<proteinExistence type="predicted"/>
<sequence length="290" mass="34978">MRFIIDSRYFDGVVITSMRDDMHSDYGGETLEEMRARERNPHLISITPERIMHLIAQHERVMQEPFHEITAERYYDLLGCVPPKRQHYNWFFVGEAYSGNLYDLCFRLAGRYFKALRPLTASDSSIEAMISEFANRLSFRPALIKGNTVRQYVSWYNTTVAYTPYFFERDGKQCFIYSLCSETGRDMDDKRHRREMAYRLLELRRNRYGYLTFYSHISNIFEFFKWLRDNHYTLEVHGRLFSFANDRSYVDFSGNVLEYSAAFHYRIYSRELFTNIIGQLRRIKRHQLWK</sequence>
<dbReference type="Proteomes" id="UP000431575">
    <property type="component" value="Unassembled WGS sequence"/>
</dbReference>